<dbReference type="EMBL" id="SJPG01000001">
    <property type="protein sequence ID" value="TWT62145.1"/>
    <property type="molecule type" value="Genomic_DNA"/>
</dbReference>
<organism evidence="2 3">
    <name type="scientific">Rubinisphaera italica</name>
    <dbReference type="NCBI Taxonomy" id="2527969"/>
    <lineage>
        <taxon>Bacteria</taxon>
        <taxon>Pseudomonadati</taxon>
        <taxon>Planctomycetota</taxon>
        <taxon>Planctomycetia</taxon>
        <taxon>Planctomycetales</taxon>
        <taxon>Planctomycetaceae</taxon>
        <taxon>Rubinisphaera</taxon>
    </lineage>
</organism>
<feature type="region of interest" description="Disordered" evidence="1">
    <location>
        <begin position="50"/>
        <end position="69"/>
    </location>
</feature>
<comment type="caution">
    <text evidence="2">The sequence shown here is derived from an EMBL/GenBank/DDBJ whole genome shotgun (WGS) entry which is preliminary data.</text>
</comment>
<dbReference type="Proteomes" id="UP000316095">
    <property type="component" value="Unassembled WGS sequence"/>
</dbReference>
<reference evidence="2 3" key="1">
    <citation type="submission" date="2019-02" db="EMBL/GenBank/DDBJ databases">
        <title>Deep-cultivation of Planctomycetes and their phenomic and genomic characterization uncovers novel biology.</title>
        <authorList>
            <person name="Wiegand S."/>
            <person name="Jogler M."/>
            <person name="Boedeker C."/>
            <person name="Pinto D."/>
            <person name="Vollmers J."/>
            <person name="Rivas-Marin E."/>
            <person name="Kohn T."/>
            <person name="Peeters S.H."/>
            <person name="Heuer A."/>
            <person name="Rast P."/>
            <person name="Oberbeckmann S."/>
            <person name="Bunk B."/>
            <person name="Jeske O."/>
            <person name="Meyerdierks A."/>
            <person name="Storesund J.E."/>
            <person name="Kallscheuer N."/>
            <person name="Luecker S."/>
            <person name="Lage O.M."/>
            <person name="Pohl T."/>
            <person name="Merkel B.J."/>
            <person name="Hornburger P."/>
            <person name="Mueller R.-W."/>
            <person name="Bruemmer F."/>
            <person name="Labrenz M."/>
            <person name="Spormann A.M."/>
            <person name="Op Den Camp H."/>
            <person name="Overmann J."/>
            <person name="Amann R."/>
            <person name="Jetten M.S.M."/>
            <person name="Mascher T."/>
            <person name="Medema M.H."/>
            <person name="Devos D.P."/>
            <person name="Kaster A.-K."/>
            <person name="Ovreas L."/>
            <person name="Rohde M."/>
            <person name="Galperin M.Y."/>
            <person name="Jogler C."/>
        </authorList>
    </citation>
    <scope>NUCLEOTIDE SEQUENCE [LARGE SCALE GENOMIC DNA]</scope>
    <source>
        <strain evidence="2 3">Pan54</strain>
    </source>
</reference>
<gene>
    <name evidence="2" type="ORF">Pan54_28850</name>
</gene>
<dbReference type="AlphaFoldDB" id="A0A5C5XJ16"/>
<proteinExistence type="predicted"/>
<evidence type="ECO:0000313" key="2">
    <source>
        <dbReference type="EMBL" id="TWT62145.1"/>
    </source>
</evidence>
<keyword evidence="3" id="KW-1185">Reference proteome</keyword>
<sequence>MPQPSQNQQVHTSDLNPSIPIVPQPKFLEQVANACRFRQFAYRVESFTVPLSNDSSRGSNKKSLWKNPEAFQISQVRKKELH</sequence>
<evidence type="ECO:0000313" key="3">
    <source>
        <dbReference type="Proteomes" id="UP000316095"/>
    </source>
</evidence>
<evidence type="ECO:0000256" key="1">
    <source>
        <dbReference type="SAM" id="MobiDB-lite"/>
    </source>
</evidence>
<protein>
    <submittedName>
        <fullName evidence="2">Uncharacterized protein</fullName>
    </submittedName>
</protein>
<accession>A0A5C5XJ16</accession>
<name>A0A5C5XJ16_9PLAN</name>